<dbReference type="RefSeq" id="WP_066065554.1">
    <property type="nucleotide sequence ID" value="NZ_CP013015.1"/>
</dbReference>
<keyword evidence="2" id="KW-1185">Reference proteome</keyword>
<evidence type="ECO:0000313" key="1">
    <source>
        <dbReference type="EMBL" id="AMM42050.1"/>
    </source>
</evidence>
<protein>
    <submittedName>
        <fullName evidence="1">Uncharacterized protein</fullName>
    </submittedName>
</protein>
<dbReference type="AlphaFoldDB" id="A0A7U4QMF8"/>
<evidence type="ECO:0000313" key="2">
    <source>
        <dbReference type="Proteomes" id="UP000070560"/>
    </source>
</evidence>
<reference evidence="1 2" key="1">
    <citation type="submission" date="2015-10" db="EMBL/GenBank/DDBJ databases">
        <title>Candidatus Desulfofervidus auxilii, a hydrogenotrophic sulfate-reducing bacterium involved in the thermophilic anaerobic oxidation of methane.</title>
        <authorList>
            <person name="Krukenberg V."/>
            <person name="Richter M."/>
            <person name="Wegener G."/>
        </authorList>
    </citation>
    <scope>NUCLEOTIDE SEQUENCE [LARGE SCALE GENOMIC DNA]</scope>
    <source>
        <strain evidence="1 2">HS1</strain>
    </source>
</reference>
<proteinExistence type="predicted"/>
<sequence>MKFRFWQKKKKQKQNLLSKRTPTLSSKPQPENITHWQKEQFLKEFNGRERAYFLELVQKCVLDGYPVCLDLYFFCYFSTFKFRILSQMSHDSRFSYLYAWGLKDLTDQIAFYEKRLEKWKSA</sequence>
<gene>
    <name evidence="1" type="ORF">HS1_002265</name>
</gene>
<dbReference type="KEGG" id="daw:HS1_002265"/>
<name>A0A7U4QMF8_DESA2</name>
<accession>A0A7U4QMF8</accession>
<dbReference type="Proteomes" id="UP000070560">
    <property type="component" value="Chromosome"/>
</dbReference>
<organism evidence="1 2">
    <name type="scientific">Desulfofervidus auxilii</name>
    <dbReference type="NCBI Taxonomy" id="1621989"/>
    <lineage>
        <taxon>Bacteria</taxon>
        <taxon>Pseudomonadati</taxon>
        <taxon>Thermodesulfobacteriota</taxon>
        <taxon>Candidatus Desulfofervidia</taxon>
        <taxon>Candidatus Desulfofervidales</taxon>
        <taxon>Candidatus Desulfofervidaceae</taxon>
        <taxon>Candidatus Desulfofervidus</taxon>
    </lineage>
</organism>
<dbReference type="EMBL" id="CP013015">
    <property type="protein sequence ID" value="AMM42050.1"/>
    <property type="molecule type" value="Genomic_DNA"/>
</dbReference>